<dbReference type="PANTHER" id="PTHR21461">
    <property type="entry name" value="GLYCOSYLTRANSFERASE FAMILY 92 PROTEIN"/>
    <property type="match status" value="1"/>
</dbReference>
<keyword evidence="3" id="KW-1133">Transmembrane helix</keyword>
<keyword evidence="5" id="KW-1185">Reference proteome</keyword>
<name>A0A1L3I253_9RHOB</name>
<comment type="subcellular location">
    <subcellularLocation>
        <location evidence="1">Membrane</location>
        <topology evidence="1">Single-pass membrane protein</topology>
    </subcellularLocation>
</comment>
<evidence type="ECO:0000256" key="2">
    <source>
        <dbReference type="ARBA" id="ARBA00022692"/>
    </source>
</evidence>
<dbReference type="STRING" id="1844006.PhaeoP97_00766"/>
<dbReference type="AlphaFoldDB" id="A0A1L3I253"/>
<sequence length="658" mass="73118">MACGQNKSDMAKRHQDEQRDCVVSDIFGTVDFALTQHISPHGRVTAVSMMKDEGPFVLEWVAHHLAIGFTDLLVYTNDCSDGTDDMLIRLEKLGLAHHRRNDIPDGMRPQPSALKYAQKDPLVRASDWVLVFDADEFLCIRHGDGSLDDMIAAAKDVEANGIVITWRTFGSGGVHHWSRDLVTEQYLYAAPAMWNKGWGVKTLFQFDPEYWVLGIHRPKIKNKHLKTGFPDSVNWLNGSGQPMEDYFKYRGWRSIVRTVGYDWAQMNHYAVKSIDSYAIRKFRGNVNNKKDKYNADYWALQDRNEVFDDAILRHRARRDEILAQLLQDPVLHQLHHNAIDRAEARLAEFKDSPAYDELVTGLKTASDVPITQVVATPPKPRDPAQIAALMSDVEAQRNTRPKSERRHKAHVDWGTASDIYVNETINLDNDIAVELFPNRGLKIPADPRVFRPSALQLIADGKFERNSARRIPKLLQPGMSYLEVGAGAGVLPAIIATEHPTVTVTAQEDNPGLAQMAARIWQANGLKPGPRLRLATDPLFDGSDGAQAARRLRWFMDEVACDVLVLNDPRVDEPMLTAALDAQDETAAQGPNARPLAIVLGARALAGAMDEPRALRALAKMGYHPPADNPLASALLLMLQAPAAPGPQPPPDAGDSTQ</sequence>
<proteinExistence type="predicted"/>
<evidence type="ECO:0000313" key="4">
    <source>
        <dbReference type="EMBL" id="APG46204.1"/>
    </source>
</evidence>
<gene>
    <name evidence="4" type="ORF">PhaeoP97_00766</name>
</gene>
<keyword evidence="3" id="KW-0472">Membrane</keyword>
<evidence type="ECO:0000313" key="5">
    <source>
        <dbReference type="Proteomes" id="UP000183859"/>
    </source>
</evidence>
<reference evidence="5" key="1">
    <citation type="submission" date="2016-07" db="EMBL/GenBank/DDBJ databases">
        <title>Phaeobacter portensis sp. nov., a tropodithietic acid producing bacterium isolated from a German harbor.</title>
        <authorList>
            <person name="Freese H.M."/>
            <person name="Bunk B."/>
            <person name="Breider S."/>
            <person name="Brinkhoff T."/>
        </authorList>
    </citation>
    <scope>NUCLEOTIDE SEQUENCE [LARGE SCALE GENOMIC DNA]</scope>
    <source>
        <strain evidence="5">P97</strain>
    </source>
</reference>
<organism evidence="4 5">
    <name type="scientific">Phaeobacter porticola</name>
    <dbReference type="NCBI Taxonomy" id="1844006"/>
    <lineage>
        <taxon>Bacteria</taxon>
        <taxon>Pseudomonadati</taxon>
        <taxon>Pseudomonadota</taxon>
        <taxon>Alphaproteobacteria</taxon>
        <taxon>Rhodobacterales</taxon>
        <taxon>Roseobacteraceae</taxon>
        <taxon>Phaeobacter</taxon>
    </lineage>
</organism>
<evidence type="ECO:0000256" key="3">
    <source>
        <dbReference type="ARBA" id="ARBA00022989"/>
    </source>
</evidence>
<dbReference type="KEGG" id="php:PhaeoP97_00766"/>
<dbReference type="GO" id="GO:0016020">
    <property type="term" value="C:membrane"/>
    <property type="evidence" value="ECO:0007669"/>
    <property type="project" value="UniProtKB-SubCell"/>
</dbReference>
<keyword evidence="4" id="KW-0808">Transferase</keyword>
<dbReference type="Gene3D" id="3.40.50.150">
    <property type="entry name" value="Vaccinia Virus protein VP39"/>
    <property type="match status" value="1"/>
</dbReference>
<dbReference type="GO" id="GO:0016757">
    <property type="term" value="F:glycosyltransferase activity"/>
    <property type="evidence" value="ECO:0007669"/>
    <property type="project" value="TreeGrafter"/>
</dbReference>
<dbReference type="InterPro" id="IPR029063">
    <property type="entry name" value="SAM-dependent_MTases_sf"/>
</dbReference>
<dbReference type="GO" id="GO:0005737">
    <property type="term" value="C:cytoplasm"/>
    <property type="evidence" value="ECO:0007669"/>
    <property type="project" value="TreeGrafter"/>
</dbReference>
<accession>A0A1L3I253</accession>
<protein>
    <submittedName>
        <fullName evidence="4">Glycosyl transferase family 2</fullName>
    </submittedName>
</protein>
<dbReference type="EMBL" id="CP016364">
    <property type="protein sequence ID" value="APG46204.1"/>
    <property type="molecule type" value="Genomic_DNA"/>
</dbReference>
<dbReference type="PANTHER" id="PTHR21461:SF69">
    <property type="entry name" value="GLYCOSYLTRANSFERASE FAMILY 92 PROTEIN"/>
    <property type="match status" value="1"/>
</dbReference>
<keyword evidence="2" id="KW-0812">Transmembrane</keyword>
<dbReference type="Proteomes" id="UP000183859">
    <property type="component" value="Chromosome"/>
</dbReference>
<evidence type="ECO:0000256" key="1">
    <source>
        <dbReference type="ARBA" id="ARBA00004167"/>
    </source>
</evidence>
<dbReference type="Pfam" id="PF13704">
    <property type="entry name" value="Glyco_tranf_2_4"/>
    <property type="match status" value="1"/>
</dbReference>
<dbReference type="SUPFAM" id="SSF53335">
    <property type="entry name" value="S-adenosyl-L-methionine-dependent methyltransferases"/>
    <property type="match status" value="2"/>
</dbReference>